<dbReference type="AlphaFoldDB" id="A0A6P6E0N1"/>
<feature type="compositionally biased region" description="Low complexity" evidence="1">
    <location>
        <begin position="92"/>
        <end position="104"/>
    </location>
</feature>
<dbReference type="InParanoid" id="A0A6P6E0N1"/>
<dbReference type="GeneID" id="111815369"/>
<sequence length="225" mass="25095">MDKVDWCRVFTRPVLLSHLQISRIPGSWLSPGLLRRVLSRALNPGASLGALWGRSTSLLHARRRGRRFGPRVRSLRPARAGGDPEPPSRWEQPAPRSPAAAARQLRALGTRPARRERREPGQPPPHACIPGRILVWHEQRGKYTTAVHSDVGLPFQIRLASSRHLRNVPGSRRREMAARAPLWWSHTAICWSHARVAAPAAPGRLNFASRSSAVREASQSQRPGK</sequence>
<organism evidence="2 3">
    <name type="scientific">Octodon degus</name>
    <name type="common">Degu</name>
    <name type="synonym">Sciurus degus</name>
    <dbReference type="NCBI Taxonomy" id="10160"/>
    <lineage>
        <taxon>Eukaryota</taxon>
        <taxon>Metazoa</taxon>
        <taxon>Chordata</taxon>
        <taxon>Craniata</taxon>
        <taxon>Vertebrata</taxon>
        <taxon>Euteleostomi</taxon>
        <taxon>Mammalia</taxon>
        <taxon>Eutheria</taxon>
        <taxon>Euarchontoglires</taxon>
        <taxon>Glires</taxon>
        <taxon>Rodentia</taxon>
        <taxon>Hystricomorpha</taxon>
        <taxon>Octodontidae</taxon>
        <taxon>Octodon</taxon>
    </lineage>
</organism>
<proteinExistence type="predicted"/>
<evidence type="ECO:0000256" key="1">
    <source>
        <dbReference type="SAM" id="MobiDB-lite"/>
    </source>
</evidence>
<evidence type="ECO:0000313" key="3">
    <source>
        <dbReference type="RefSeq" id="XP_023565747.1"/>
    </source>
</evidence>
<accession>A0A6P6E0N1</accession>
<keyword evidence="2" id="KW-1185">Reference proteome</keyword>
<feature type="region of interest" description="Disordered" evidence="1">
    <location>
        <begin position="109"/>
        <end position="128"/>
    </location>
</feature>
<protein>
    <submittedName>
        <fullName evidence="3">Uncharacterized protein LOC111815369</fullName>
    </submittedName>
</protein>
<gene>
    <name evidence="3" type="primary">LOC111815369</name>
</gene>
<dbReference type="Proteomes" id="UP000515203">
    <property type="component" value="Unplaced"/>
</dbReference>
<evidence type="ECO:0000313" key="2">
    <source>
        <dbReference type="Proteomes" id="UP000515203"/>
    </source>
</evidence>
<feature type="region of interest" description="Disordered" evidence="1">
    <location>
        <begin position="69"/>
        <end position="104"/>
    </location>
</feature>
<name>A0A6P6E0N1_OCTDE</name>
<dbReference type="RefSeq" id="XP_023565747.1">
    <property type="nucleotide sequence ID" value="XM_023709979.1"/>
</dbReference>
<reference evidence="3" key="1">
    <citation type="submission" date="2025-08" db="UniProtKB">
        <authorList>
            <consortium name="RefSeq"/>
        </authorList>
    </citation>
    <scope>IDENTIFICATION</scope>
</reference>